<dbReference type="Pfam" id="PF00067">
    <property type="entry name" value="p450"/>
    <property type="match status" value="1"/>
</dbReference>
<dbReference type="GO" id="GO:0005506">
    <property type="term" value="F:iron ion binding"/>
    <property type="evidence" value="ECO:0007669"/>
    <property type="project" value="InterPro"/>
</dbReference>
<dbReference type="EMBL" id="JAPQKH010000008">
    <property type="protein sequence ID" value="KAJ5083774.1"/>
    <property type="molecule type" value="Genomic_DNA"/>
</dbReference>
<reference evidence="10" key="1">
    <citation type="submission" date="2022-11" db="EMBL/GenBank/DDBJ databases">
        <authorList>
            <person name="Petersen C."/>
        </authorList>
    </citation>
    <scope>NUCLEOTIDE SEQUENCE</scope>
    <source>
        <strain evidence="10">IBT 30069</strain>
    </source>
</reference>
<dbReference type="Proteomes" id="UP001149165">
    <property type="component" value="Unassembled WGS sequence"/>
</dbReference>
<keyword evidence="7 9" id="KW-0503">Monooxygenase</keyword>
<keyword evidence="5 9" id="KW-0560">Oxidoreductase</keyword>
<dbReference type="FunFam" id="1.10.630.10:FF:000047">
    <property type="entry name" value="Cytochrome P450 monooxygenase"/>
    <property type="match status" value="1"/>
</dbReference>
<accession>A0A9W9JVW3</accession>
<evidence type="ECO:0000256" key="3">
    <source>
        <dbReference type="ARBA" id="ARBA00022617"/>
    </source>
</evidence>
<feature type="binding site" description="axial binding residue" evidence="8">
    <location>
        <position position="445"/>
    </location>
    <ligand>
        <name>heme</name>
        <dbReference type="ChEBI" id="CHEBI:30413"/>
    </ligand>
    <ligandPart>
        <name>Fe</name>
        <dbReference type="ChEBI" id="CHEBI:18248"/>
    </ligandPart>
</feature>
<evidence type="ECO:0000256" key="8">
    <source>
        <dbReference type="PIRSR" id="PIRSR602401-1"/>
    </source>
</evidence>
<keyword evidence="11" id="KW-1185">Reference proteome</keyword>
<dbReference type="InterPro" id="IPR001128">
    <property type="entry name" value="Cyt_P450"/>
</dbReference>
<evidence type="ECO:0000256" key="6">
    <source>
        <dbReference type="ARBA" id="ARBA00023004"/>
    </source>
</evidence>
<evidence type="ECO:0000256" key="5">
    <source>
        <dbReference type="ARBA" id="ARBA00023002"/>
    </source>
</evidence>
<dbReference type="CDD" id="cd11058">
    <property type="entry name" value="CYP60B-like"/>
    <property type="match status" value="1"/>
</dbReference>
<evidence type="ECO:0000256" key="7">
    <source>
        <dbReference type="ARBA" id="ARBA00023033"/>
    </source>
</evidence>
<dbReference type="InterPro" id="IPR002401">
    <property type="entry name" value="Cyt_P450_E_grp-I"/>
</dbReference>
<dbReference type="PRINTS" id="PR00463">
    <property type="entry name" value="EP450I"/>
</dbReference>
<evidence type="ECO:0000313" key="10">
    <source>
        <dbReference type="EMBL" id="KAJ5083774.1"/>
    </source>
</evidence>
<evidence type="ECO:0000256" key="1">
    <source>
        <dbReference type="ARBA" id="ARBA00001971"/>
    </source>
</evidence>
<evidence type="ECO:0000313" key="11">
    <source>
        <dbReference type="Proteomes" id="UP001149165"/>
    </source>
</evidence>
<proteinExistence type="inferred from homology"/>
<dbReference type="PANTHER" id="PTHR24305">
    <property type="entry name" value="CYTOCHROME P450"/>
    <property type="match status" value="1"/>
</dbReference>
<dbReference type="AlphaFoldDB" id="A0A9W9JVW3"/>
<keyword evidence="6 8" id="KW-0408">Iron</keyword>
<comment type="cofactor">
    <cofactor evidence="1 8">
        <name>heme</name>
        <dbReference type="ChEBI" id="CHEBI:30413"/>
    </cofactor>
</comment>
<dbReference type="PROSITE" id="PS00086">
    <property type="entry name" value="CYTOCHROME_P450"/>
    <property type="match status" value="1"/>
</dbReference>
<comment type="similarity">
    <text evidence="2 9">Belongs to the cytochrome P450 family.</text>
</comment>
<dbReference type="PRINTS" id="PR00385">
    <property type="entry name" value="P450"/>
</dbReference>
<protein>
    <recommendedName>
        <fullName evidence="12">Cytochrome P450</fullName>
    </recommendedName>
</protein>
<sequence length="500" mass="57113">MLSQSIYRVLYEHCILSILTLFLLAAVANAFYELAINPLKKYKGPKFAAISRIPFFYHATRGNLNKWISDVHVKYGDVVRVAPDELSYSSGEAWKDIYGHVAAGKKPTNKDLRFYGPTFNGAPDIIRANGPDHARFRRNFSNAFSDKALREQQPLISRYVDMFIDCLNTIIQKDPNRKIEMVRLFNLTTFDIMGDLTFGESLDLLAGTGDDNWVTAIFASVKANSLRRMGRYVTWMAFFIQQFIPKTLKIKTLIHYSSCMKRVDKRIDASHESERPDIWGLVMNQKEELLLSKPEMYANSQIFMLAGTETTATALSGLTYQLLMNPEKLETITKEVRETFQNDSDIGLIALGQLKYLNACIDEGLRIYPPVPIGLPRLAPSEGMIVCGQYVPEKTAVSVNQWATYRNPRNFHRPNEFLPERWLSSEFGSDNKSAFQPFSFGPRNCLGKNLAYHEMRIILAKFLYNFDLTLAPESVGWAEQKVYGLWQKNKLMVQLKPRTA</sequence>
<dbReference type="GO" id="GO:0020037">
    <property type="term" value="F:heme binding"/>
    <property type="evidence" value="ECO:0007669"/>
    <property type="project" value="InterPro"/>
</dbReference>
<comment type="caution">
    <text evidence="10">The sequence shown here is derived from an EMBL/GenBank/DDBJ whole genome shotgun (WGS) entry which is preliminary data.</text>
</comment>
<keyword evidence="4 8" id="KW-0479">Metal-binding</keyword>
<organism evidence="10 11">
    <name type="scientific">Penicillium angulare</name>
    <dbReference type="NCBI Taxonomy" id="116970"/>
    <lineage>
        <taxon>Eukaryota</taxon>
        <taxon>Fungi</taxon>
        <taxon>Dikarya</taxon>
        <taxon>Ascomycota</taxon>
        <taxon>Pezizomycotina</taxon>
        <taxon>Eurotiomycetes</taxon>
        <taxon>Eurotiomycetidae</taxon>
        <taxon>Eurotiales</taxon>
        <taxon>Aspergillaceae</taxon>
        <taxon>Penicillium</taxon>
    </lineage>
</organism>
<dbReference type="PANTHER" id="PTHR24305:SF210">
    <property type="entry name" value="CYTOCHROME P450 MONOOXYGENASE ASQL-RELATED"/>
    <property type="match status" value="1"/>
</dbReference>
<name>A0A9W9JVW3_9EURO</name>
<dbReference type="Gene3D" id="1.10.630.10">
    <property type="entry name" value="Cytochrome P450"/>
    <property type="match status" value="1"/>
</dbReference>
<reference evidence="10" key="2">
    <citation type="journal article" date="2023" name="IMA Fungus">
        <title>Comparative genomic study of the Penicillium genus elucidates a diverse pangenome and 15 lateral gene transfer events.</title>
        <authorList>
            <person name="Petersen C."/>
            <person name="Sorensen T."/>
            <person name="Nielsen M.R."/>
            <person name="Sondergaard T.E."/>
            <person name="Sorensen J.L."/>
            <person name="Fitzpatrick D.A."/>
            <person name="Frisvad J.C."/>
            <person name="Nielsen K.L."/>
        </authorList>
    </citation>
    <scope>NUCLEOTIDE SEQUENCE</scope>
    <source>
        <strain evidence="10">IBT 30069</strain>
    </source>
</reference>
<dbReference type="InterPro" id="IPR017972">
    <property type="entry name" value="Cyt_P450_CS"/>
</dbReference>
<evidence type="ECO:0000256" key="9">
    <source>
        <dbReference type="RuleBase" id="RU000461"/>
    </source>
</evidence>
<dbReference type="GO" id="GO:0016705">
    <property type="term" value="F:oxidoreductase activity, acting on paired donors, with incorporation or reduction of molecular oxygen"/>
    <property type="evidence" value="ECO:0007669"/>
    <property type="project" value="InterPro"/>
</dbReference>
<dbReference type="GO" id="GO:0043386">
    <property type="term" value="P:mycotoxin biosynthetic process"/>
    <property type="evidence" value="ECO:0007669"/>
    <property type="project" value="UniProtKB-ARBA"/>
</dbReference>
<evidence type="ECO:0000256" key="4">
    <source>
        <dbReference type="ARBA" id="ARBA00022723"/>
    </source>
</evidence>
<dbReference type="InterPro" id="IPR050121">
    <property type="entry name" value="Cytochrome_P450_monoxygenase"/>
</dbReference>
<dbReference type="SUPFAM" id="SSF48264">
    <property type="entry name" value="Cytochrome P450"/>
    <property type="match status" value="1"/>
</dbReference>
<evidence type="ECO:0008006" key="12">
    <source>
        <dbReference type="Google" id="ProtNLM"/>
    </source>
</evidence>
<gene>
    <name evidence="10" type="ORF">N7456_013201</name>
</gene>
<keyword evidence="3 8" id="KW-0349">Heme</keyword>
<dbReference type="InterPro" id="IPR036396">
    <property type="entry name" value="Cyt_P450_sf"/>
</dbReference>
<dbReference type="GO" id="GO:0004497">
    <property type="term" value="F:monooxygenase activity"/>
    <property type="evidence" value="ECO:0007669"/>
    <property type="project" value="UniProtKB-KW"/>
</dbReference>
<evidence type="ECO:0000256" key="2">
    <source>
        <dbReference type="ARBA" id="ARBA00010617"/>
    </source>
</evidence>
<dbReference type="OrthoDB" id="1470350at2759"/>